<gene>
    <name evidence="9" type="primary">mnmA</name>
    <name evidence="11" type="ORF">COV84_03210</name>
</gene>
<comment type="similarity">
    <text evidence="9">Belongs to the MnmA/TRMU family.</text>
</comment>
<accession>A0A2H0KSG3</accession>
<dbReference type="Gene3D" id="3.40.50.620">
    <property type="entry name" value="HUPs"/>
    <property type="match status" value="1"/>
</dbReference>
<evidence type="ECO:0000256" key="8">
    <source>
        <dbReference type="ARBA" id="ARBA00051542"/>
    </source>
</evidence>
<evidence type="ECO:0000256" key="4">
    <source>
        <dbReference type="ARBA" id="ARBA00022741"/>
    </source>
</evidence>
<keyword evidence="2 9" id="KW-0808">Transferase</keyword>
<feature type="binding site" evidence="9">
    <location>
        <begin position="25"/>
        <end position="32"/>
    </location>
    <ligand>
        <name>ATP</name>
        <dbReference type="ChEBI" id="CHEBI:30616"/>
    </ligand>
</feature>
<comment type="caution">
    <text evidence="11">The sequence shown here is derived from an EMBL/GenBank/DDBJ whole genome shotgun (WGS) entry which is preliminary data.</text>
</comment>
<dbReference type="Gene3D" id="2.30.30.280">
    <property type="entry name" value="Adenine nucleotide alpha hydrolases-like domains"/>
    <property type="match status" value="1"/>
</dbReference>
<keyword evidence="5 9" id="KW-0067">ATP-binding</keyword>
<keyword evidence="3 9" id="KW-0819">tRNA processing</keyword>
<feature type="site" description="Interaction with tRNA" evidence="9">
    <location>
        <position position="142"/>
    </location>
</feature>
<dbReference type="PANTHER" id="PTHR11933">
    <property type="entry name" value="TRNA 5-METHYLAMINOMETHYL-2-THIOURIDYLATE -METHYLTRANSFERASE"/>
    <property type="match status" value="1"/>
</dbReference>
<evidence type="ECO:0000256" key="5">
    <source>
        <dbReference type="ARBA" id="ARBA00022840"/>
    </source>
</evidence>
<protein>
    <recommendedName>
        <fullName evidence="9">tRNA-specific 2-thiouridylase MnmA</fullName>
        <ecNumber evidence="9">2.8.1.13</ecNumber>
    </recommendedName>
</protein>
<dbReference type="EMBL" id="PCVO01000048">
    <property type="protein sequence ID" value="PIQ75100.1"/>
    <property type="molecule type" value="Genomic_DNA"/>
</dbReference>
<feature type="site" description="Interaction with tRNA" evidence="9">
    <location>
        <position position="372"/>
    </location>
</feature>
<dbReference type="HAMAP" id="MF_00144">
    <property type="entry name" value="tRNA_thiouridyl_MnmA"/>
    <property type="match status" value="1"/>
</dbReference>
<feature type="domain" description="Rhodanese" evidence="10">
    <location>
        <begin position="3"/>
        <end position="62"/>
    </location>
</feature>
<evidence type="ECO:0000256" key="1">
    <source>
        <dbReference type="ARBA" id="ARBA00022555"/>
    </source>
</evidence>
<keyword evidence="9" id="KW-0963">Cytoplasm</keyword>
<feature type="binding site" evidence="9">
    <location>
        <position position="141"/>
    </location>
    <ligand>
        <name>ATP</name>
        <dbReference type="ChEBI" id="CHEBI:30616"/>
    </ligand>
</feature>
<evidence type="ECO:0000256" key="6">
    <source>
        <dbReference type="ARBA" id="ARBA00022884"/>
    </source>
</evidence>
<evidence type="ECO:0000313" key="11">
    <source>
        <dbReference type="EMBL" id="PIQ75100.1"/>
    </source>
</evidence>
<dbReference type="InterPro" id="IPR001763">
    <property type="entry name" value="Rhodanese-like_dom"/>
</dbReference>
<feature type="active site" description="Nucleophile" evidence="9">
    <location>
        <position position="117"/>
    </location>
</feature>
<comment type="subcellular location">
    <subcellularLocation>
        <location evidence="9">Cytoplasm</location>
    </subcellularLocation>
</comment>
<keyword evidence="4 9" id="KW-0547">Nucleotide-binding</keyword>
<evidence type="ECO:0000256" key="2">
    <source>
        <dbReference type="ARBA" id="ARBA00022679"/>
    </source>
</evidence>
<dbReference type="GO" id="GO:0002143">
    <property type="term" value="P:tRNA wobble position uridine thiolation"/>
    <property type="evidence" value="ECO:0007669"/>
    <property type="project" value="TreeGrafter"/>
</dbReference>
<feature type="region of interest" description="Interaction with tRNA" evidence="9">
    <location>
        <begin position="338"/>
        <end position="339"/>
    </location>
</feature>
<comment type="catalytic activity">
    <reaction evidence="8 9">
        <text>S-sulfanyl-L-cysteinyl-[protein] + uridine(34) in tRNA + AH2 + ATP = 2-thiouridine(34) in tRNA + L-cysteinyl-[protein] + A + AMP + diphosphate + H(+)</text>
        <dbReference type="Rhea" id="RHEA:47032"/>
        <dbReference type="Rhea" id="RHEA-COMP:10131"/>
        <dbReference type="Rhea" id="RHEA-COMP:11726"/>
        <dbReference type="Rhea" id="RHEA-COMP:11727"/>
        <dbReference type="Rhea" id="RHEA-COMP:11728"/>
        <dbReference type="ChEBI" id="CHEBI:13193"/>
        <dbReference type="ChEBI" id="CHEBI:15378"/>
        <dbReference type="ChEBI" id="CHEBI:17499"/>
        <dbReference type="ChEBI" id="CHEBI:29950"/>
        <dbReference type="ChEBI" id="CHEBI:30616"/>
        <dbReference type="ChEBI" id="CHEBI:33019"/>
        <dbReference type="ChEBI" id="CHEBI:61963"/>
        <dbReference type="ChEBI" id="CHEBI:65315"/>
        <dbReference type="ChEBI" id="CHEBI:87170"/>
        <dbReference type="ChEBI" id="CHEBI:456215"/>
        <dbReference type="EC" id="2.8.1.13"/>
    </reaction>
</comment>
<dbReference type="Pfam" id="PF20259">
    <property type="entry name" value="tRNA_Me_trans_M"/>
    <property type="match status" value="1"/>
</dbReference>
<evidence type="ECO:0000256" key="3">
    <source>
        <dbReference type="ARBA" id="ARBA00022694"/>
    </source>
</evidence>
<evidence type="ECO:0000256" key="9">
    <source>
        <dbReference type="HAMAP-Rule" id="MF_00144"/>
    </source>
</evidence>
<dbReference type="InterPro" id="IPR023382">
    <property type="entry name" value="MnmA-like_central_sf"/>
</dbReference>
<dbReference type="Gene3D" id="2.40.30.10">
    <property type="entry name" value="Translation factors"/>
    <property type="match status" value="1"/>
</dbReference>
<feature type="active site" description="Cysteine persulfide intermediate" evidence="9">
    <location>
        <position position="229"/>
    </location>
</feature>
<dbReference type="InterPro" id="IPR004506">
    <property type="entry name" value="MnmA-like"/>
</dbReference>
<dbReference type="Pfam" id="PF20258">
    <property type="entry name" value="tRNA_Me_trans_C"/>
    <property type="match status" value="1"/>
</dbReference>
<dbReference type="SUPFAM" id="SSF52402">
    <property type="entry name" value="Adenine nucleotide alpha hydrolases-like"/>
    <property type="match status" value="1"/>
</dbReference>
<feature type="region of interest" description="Interaction with tRNA" evidence="9">
    <location>
        <begin position="180"/>
        <end position="182"/>
    </location>
</feature>
<dbReference type="FunFam" id="2.30.30.280:FF:000001">
    <property type="entry name" value="tRNA-specific 2-thiouridylase MnmA"/>
    <property type="match status" value="1"/>
</dbReference>
<comment type="caution">
    <text evidence="9">Lacks conserved residue(s) required for the propagation of feature annotation.</text>
</comment>
<dbReference type="PANTHER" id="PTHR11933:SF5">
    <property type="entry name" value="MITOCHONDRIAL TRNA-SPECIFIC 2-THIOURIDYLASE 1"/>
    <property type="match status" value="1"/>
</dbReference>
<dbReference type="Proteomes" id="UP000229317">
    <property type="component" value="Unassembled WGS sequence"/>
</dbReference>
<keyword evidence="6 9" id="KW-0694">RNA-binding</keyword>
<dbReference type="NCBIfam" id="TIGR00420">
    <property type="entry name" value="trmU"/>
    <property type="match status" value="1"/>
</dbReference>
<proteinExistence type="inferred from homology"/>
<dbReference type="CDD" id="cd01998">
    <property type="entry name" value="MnmA_TRMU-like"/>
    <property type="match status" value="1"/>
</dbReference>
<name>A0A2H0KSG3_9BACT</name>
<dbReference type="InterPro" id="IPR046884">
    <property type="entry name" value="MnmA-like_central"/>
</dbReference>
<evidence type="ECO:0000259" key="10">
    <source>
        <dbReference type="PROSITE" id="PS50206"/>
    </source>
</evidence>
<dbReference type="PROSITE" id="PS50206">
    <property type="entry name" value="RHODANESE_3"/>
    <property type="match status" value="1"/>
</dbReference>
<dbReference type="EC" id="2.8.1.13" evidence="9"/>
<dbReference type="InterPro" id="IPR014729">
    <property type="entry name" value="Rossmann-like_a/b/a_fold"/>
</dbReference>
<dbReference type="GO" id="GO:0000049">
    <property type="term" value="F:tRNA binding"/>
    <property type="evidence" value="ECO:0007669"/>
    <property type="project" value="UniProtKB-KW"/>
</dbReference>
<keyword evidence="7" id="KW-1015">Disulfide bond</keyword>
<keyword evidence="1 9" id="KW-0820">tRNA-binding</keyword>
<organism evidence="11 12">
    <name type="scientific">Candidatus Portnoybacteria bacterium CG11_big_fil_rev_8_21_14_0_20_40_15</name>
    <dbReference type="NCBI Taxonomy" id="1974817"/>
    <lineage>
        <taxon>Bacteria</taxon>
        <taxon>Candidatus Portnoyibacteriota</taxon>
    </lineage>
</organism>
<dbReference type="AlphaFoldDB" id="A0A2H0KSG3"/>
<evidence type="ECO:0000256" key="7">
    <source>
        <dbReference type="ARBA" id="ARBA00023157"/>
    </source>
</evidence>
<dbReference type="NCBIfam" id="NF001138">
    <property type="entry name" value="PRK00143.1"/>
    <property type="match status" value="1"/>
</dbReference>
<comment type="function">
    <text evidence="9">Catalyzes the 2-thiolation of uridine at the wobble position (U34) of tRNA, leading to the formation of s(2)U34.</text>
</comment>
<dbReference type="GO" id="GO:0103016">
    <property type="term" value="F:tRNA-uridine 2-sulfurtransferase activity"/>
    <property type="evidence" value="ECO:0007669"/>
    <property type="project" value="UniProtKB-EC"/>
</dbReference>
<dbReference type="Pfam" id="PF03054">
    <property type="entry name" value="tRNA_Me_trans"/>
    <property type="match status" value="1"/>
</dbReference>
<dbReference type="InterPro" id="IPR046885">
    <property type="entry name" value="MnmA-like_C"/>
</dbReference>
<reference evidence="11 12" key="1">
    <citation type="submission" date="2017-09" db="EMBL/GenBank/DDBJ databases">
        <title>Depth-based differentiation of microbial function through sediment-hosted aquifers and enrichment of novel symbionts in the deep terrestrial subsurface.</title>
        <authorList>
            <person name="Probst A.J."/>
            <person name="Ladd B."/>
            <person name="Jarett J.K."/>
            <person name="Geller-Mcgrath D.E."/>
            <person name="Sieber C.M."/>
            <person name="Emerson J.B."/>
            <person name="Anantharaman K."/>
            <person name="Thomas B.C."/>
            <person name="Malmstrom R."/>
            <person name="Stieglmeier M."/>
            <person name="Klingl A."/>
            <person name="Woyke T."/>
            <person name="Ryan C.M."/>
            <person name="Banfield J.F."/>
        </authorList>
    </citation>
    <scope>NUCLEOTIDE SEQUENCE [LARGE SCALE GENOMIC DNA]</scope>
    <source>
        <strain evidence="11">CG11_big_fil_rev_8_21_14_0_20_40_15</strain>
    </source>
</reference>
<evidence type="ECO:0000313" key="12">
    <source>
        <dbReference type="Proteomes" id="UP000229317"/>
    </source>
</evidence>
<dbReference type="GO" id="GO:0005737">
    <property type="term" value="C:cytoplasm"/>
    <property type="evidence" value="ECO:0007669"/>
    <property type="project" value="UniProtKB-SubCell"/>
</dbReference>
<sequence length="393" mass="44489">MSPRKSLRDFAGQAGGTEKKRVVVAMSGGVDSSVAAALLKKQGFDVVGVFMRFWKEGRSGRNTCCSAGAEQAARNVAAKLGIPFYILRLEKEFKKEVVDYFLKETTIGRTPNPCIVCNKKIKFGLMMEKALSIGVDFVATGHYARLQRKIRNQKSEILNKSKILNFKSQTKLFKGKDSNKDQSYFLYTLMQKQLNRVIFPLGDYTKEKVYQMAKKWRLPFRQGESFDLCFVANDTQSFLKKYLKIKPGKIMDLAGQVLGEHPGLAYYTIGQRKNLPLAGLPAPWRGPWWAVKKDNRKNILYVSNDEKDLYRKELIVSDVNWVDGQPLNMPTRVWAKIRYKSEAAMATLRQAQDKNQLKLIFEKPQRAPTPGQSVVFCSKKGEVLGGGIIDASF</sequence>
<dbReference type="GO" id="GO:0005524">
    <property type="term" value="F:ATP binding"/>
    <property type="evidence" value="ECO:0007669"/>
    <property type="project" value="UniProtKB-KW"/>
</dbReference>
<feature type="binding site" evidence="9">
    <location>
        <position position="51"/>
    </location>
    <ligand>
        <name>ATP</name>
        <dbReference type="ChEBI" id="CHEBI:30616"/>
    </ligand>
</feature>